<proteinExistence type="predicted"/>
<dbReference type="Pfam" id="PF12699">
    <property type="entry name" value="phiKZ_IP"/>
    <property type="match status" value="1"/>
</dbReference>
<protein>
    <submittedName>
        <fullName evidence="1">Uncharacterized protein</fullName>
    </submittedName>
</protein>
<accession>A0A514TV58</accession>
<dbReference type="Proteomes" id="UP000317703">
    <property type="component" value="Segment"/>
</dbReference>
<gene>
    <name evidence="1" type="ORF">PS1_0101</name>
</gene>
<keyword evidence="2" id="KW-1185">Reference proteome</keyword>
<dbReference type="InterPro" id="IPR024413">
    <property type="entry name" value="Phage_phiKZ_Orf92_int-head"/>
</dbReference>
<organism evidence="1 2">
    <name type="scientific">Aeromonas phage PS1</name>
    <dbReference type="NCBI Taxonomy" id="2591406"/>
    <lineage>
        <taxon>Viruses</taxon>
        <taxon>Duplodnaviria</taxon>
        <taxon>Heunggongvirae</taxon>
        <taxon>Uroviricota</taxon>
        <taxon>Caudoviricetes</taxon>
        <taxon>Chimalliviridae</taxon>
        <taxon>Ferozepurvirus</taxon>
        <taxon>Ferozepurvirus PS1</taxon>
    </lineage>
</organism>
<reference evidence="1" key="1">
    <citation type="submission" date="2019-06" db="EMBL/GenBank/DDBJ databases">
        <title>Complete genome sequence of Aeromonas hydrophila bacteriophage PS1.</title>
        <authorList>
            <person name="Rai S."/>
            <person name="Tyagi A."/>
            <person name="Kumar N."/>
            <person name="Singh N."/>
        </authorList>
    </citation>
    <scope>NUCLEOTIDE SEQUENCE [LARGE SCALE GENOMIC DNA]</scope>
</reference>
<dbReference type="EMBL" id="MN032614">
    <property type="protein sequence ID" value="QDJ96860.1"/>
    <property type="molecule type" value="Genomic_DNA"/>
</dbReference>
<evidence type="ECO:0000313" key="1">
    <source>
        <dbReference type="EMBL" id="QDJ96860.1"/>
    </source>
</evidence>
<name>A0A514TV58_9CAUD</name>
<evidence type="ECO:0000313" key="2">
    <source>
        <dbReference type="Proteomes" id="UP000317703"/>
    </source>
</evidence>
<sequence length="421" mass="47949">MADTVMEELQMAEISLAKVPDVSELQKEAAKLVEDIRTDISIKDRVEKALIVINEKADYEITPQLVQKTDDMINEFGGLKVKAGGRITVDGMESFGLTVTPKEWRASRVAGLESFLADTYRNIKRLANQLSDTFERRYTELTTSLEVLDTRIENVTSMLDSVTQQRDGKKQVELNGLLVRALTKGNEAFPSDLAKHIVKEVNYFSSVMKLCEMELSRYRGNIIRYFGNSKLKELNNVTFSAPKILNFNGKVDPKEENVFLRSESAPMLEGRVVSCKFVAPRWLKDHYTGESENDVYSELLAETGFELRAINRRDSGSVNVNTMTLSQMFTILKVVQELVEYIRNLNNEYNSLDLNPEEIKDNLVTLKRGDDEGKVRQYALLTTDYDYKVNLFRADVSNYLTVLSSHLLTLLTVHLECYDVQ</sequence>